<dbReference type="InterPro" id="IPR057746">
    <property type="entry name" value="CpnT-like_N"/>
</dbReference>
<dbReference type="InterPro" id="IPR053024">
    <property type="entry name" value="Fungal_surface_NADase"/>
</dbReference>
<dbReference type="RefSeq" id="WP_136908615.1">
    <property type="nucleotide sequence ID" value="NZ_SUMD01000003.1"/>
</dbReference>
<keyword evidence="5" id="KW-1185">Reference proteome</keyword>
<feature type="region of interest" description="Disordered" evidence="1">
    <location>
        <begin position="266"/>
        <end position="418"/>
    </location>
</feature>
<name>A0ABY2RQI3_9NOCA</name>
<evidence type="ECO:0000256" key="1">
    <source>
        <dbReference type="SAM" id="MobiDB-lite"/>
    </source>
</evidence>
<evidence type="ECO:0000259" key="3">
    <source>
        <dbReference type="Pfam" id="PF25547"/>
    </source>
</evidence>
<sequence>MGIQIPGWLRGVASIAVGADWPEADETSLRRLADAWDSASSAVELIAQDGDAAMGKALAAVLGDVNAAMAQYWENFDGADGAFLSLVALCDQLSESCDTTATDVEYAKLTIIAALALLAAELAALAAAAIPTLGASTAAIPAAQIATQVAVRMVVRQLIMKLLQHAAVSAAQNVLLDGAIQSLQILQGNRDRLDTGSLASGAIEGFVEGAVSGGVSRFGSGSPLGQIGTETIAGAAGSAASAAASGQGVSWQDLASGAIGGGVGAAGGGDTATRPTSSVDAPRFSPLETPASTVPSSADAGPPPRSGGLNMGITEPSAGGGAGSTATVPPARSDGLNMGTGAAISTAAPGAPTPTSPSLPGRNDGRDGSNGPGTTGQPTKPDYNADFPPRYPEQPLPEEARGPDEIPDGVPPEMLEGWDRFGGLTEEEFASRYYDPETGWWRYPDNNGIALDSDGELRILDPDIRLPEGTVIDRFGPTRGAYLSPDGVPFEQRALPPDSLGKGYTQYEVTGAPLPEGWRIEASVIGPGFGQPGGGIQYRIVDLDGNDGTVARLVESGYLR</sequence>
<dbReference type="PANTHER" id="PTHR42059:SF1">
    <property type="entry name" value="TNT DOMAIN-CONTAINING PROTEIN"/>
    <property type="match status" value="1"/>
</dbReference>
<evidence type="ECO:0000259" key="2">
    <source>
        <dbReference type="Pfam" id="PF14021"/>
    </source>
</evidence>
<proteinExistence type="predicted"/>
<gene>
    <name evidence="4" type="ORF">FCG67_07570</name>
</gene>
<feature type="compositionally biased region" description="Low complexity" evidence="1">
    <location>
        <begin position="339"/>
        <end position="350"/>
    </location>
</feature>
<evidence type="ECO:0000313" key="5">
    <source>
        <dbReference type="Proteomes" id="UP000305109"/>
    </source>
</evidence>
<dbReference type="Proteomes" id="UP000305109">
    <property type="component" value="Unassembled WGS sequence"/>
</dbReference>
<reference evidence="4 5" key="1">
    <citation type="submission" date="2019-04" db="EMBL/GenBank/DDBJ databases">
        <title>Rhodococcus oryzae sp. nov., a novel actinomycete isolated from rhizosphere soil of rice (Oryza sativa L.).</title>
        <authorList>
            <person name="Li C."/>
        </authorList>
    </citation>
    <scope>NUCLEOTIDE SEQUENCE [LARGE SCALE GENOMIC DNA]</scope>
    <source>
        <strain evidence="4 5">NEAU-CX67</strain>
    </source>
</reference>
<dbReference type="InterPro" id="IPR025331">
    <property type="entry name" value="TNT"/>
</dbReference>
<dbReference type="Pfam" id="PF14021">
    <property type="entry name" value="TNT"/>
    <property type="match status" value="1"/>
</dbReference>
<comment type="caution">
    <text evidence="4">The sequence shown here is derived from an EMBL/GenBank/DDBJ whole genome shotgun (WGS) entry which is preliminary data.</text>
</comment>
<dbReference type="PANTHER" id="PTHR42059">
    <property type="entry name" value="TNT DOMAIN-CONTAINING PROTEIN"/>
    <property type="match status" value="1"/>
</dbReference>
<feature type="domain" description="Outer membrane channel protein CpnT-like N-terminal" evidence="3">
    <location>
        <begin position="12"/>
        <end position="149"/>
    </location>
</feature>
<evidence type="ECO:0000313" key="4">
    <source>
        <dbReference type="EMBL" id="TJZ79480.1"/>
    </source>
</evidence>
<dbReference type="EMBL" id="SUMD01000003">
    <property type="protein sequence ID" value="TJZ79480.1"/>
    <property type="molecule type" value="Genomic_DNA"/>
</dbReference>
<dbReference type="Pfam" id="PF25547">
    <property type="entry name" value="WXG100_2"/>
    <property type="match status" value="1"/>
</dbReference>
<organism evidence="4 5">
    <name type="scientific">Rhodococcus oryzae</name>
    <dbReference type="NCBI Taxonomy" id="2571143"/>
    <lineage>
        <taxon>Bacteria</taxon>
        <taxon>Bacillati</taxon>
        <taxon>Actinomycetota</taxon>
        <taxon>Actinomycetes</taxon>
        <taxon>Mycobacteriales</taxon>
        <taxon>Nocardiaceae</taxon>
        <taxon>Rhodococcus</taxon>
    </lineage>
</organism>
<feature type="domain" description="TNT" evidence="2">
    <location>
        <begin position="466"/>
        <end position="560"/>
    </location>
</feature>
<protein>
    <submittedName>
        <fullName evidence="4">DUF4237 domain-containing protein</fullName>
    </submittedName>
</protein>
<accession>A0ABY2RQI3</accession>